<dbReference type="AlphaFoldDB" id="A0A847SM78"/>
<dbReference type="SUPFAM" id="SSF81901">
    <property type="entry name" value="HCP-like"/>
    <property type="match status" value="1"/>
</dbReference>
<dbReference type="InterPro" id="IPR046732">
    <property type="entry name" value="DUF6624"/>
</dbReference>
<protein>
    <recommendedName>
        <fullName evidence="3">Tetratricopeptide repeat-containing protein</fullName>
    </recommendedName>
</protein>
<evidence type="ECO:0000313" key="2">
    <source>
        <dbReference type="Proteomes" id="UP000552864"/>
    </source>
</evidence>
<keyword evidence="2" id="KW-1185">Reference proteome</keyword>
<name>A0A847SM78_9BACT</name>
<evidence type="ECO:0000313" key="1">
    <source>
        <dbReference type="EMBL" id="NLR78259.1"/>
    </source>
</evidence>
<dbReference type="EMBL" id="JABAHZ010000001">
    <property type="protein sequence ID" value="NLR78259.1"/>
    <property type="molecule type" value="Genomic_DNA"/>
</dbReference>
<dbReference type="Proteomes" id="UP000552864">
    <property type="component" value="Unassembled WGS sequence"/>
</dbReference>
<dbReference type="Gene3D" id="1.25.40.10">
    <property type="entry name" value="Tetratricopeptide repeat domain"/>
    <property type="match status" value="1"/>
</dbReference>
<evidence type="ECO:0008006" key="3">
    <source>
        <dbReference type="Google" id="ProtNLM"/>
    </source>
</evidence>
<dbReference type="RefSeq" id="WP_168737603.1">
    <property type="nucleotide sequence ID" value="NZ_JABAHZ010000001.1"/>
</dbReference>
<proteinExistence type="predicted"/>
<gene>
    <name evidence="1" type="ORF">HGH91_06460</name>
</gene>
<accession>A0A847SM78</accession>
<sequence length="423" mass="49544">MKYTPLLFCLLCFHTFLYGQPDTSREALAAKAGFCHLREEYKTAIRLYEQAFAIKAPDPLEAYKAAEAYALDNNTEKASYYLHIALEKGWTEADWLLSDPYFDHLRQTDPRQWKEITTIAIEREKQLEKTLRLPQVRKAINQMVLNDQFLRRKRVLEKQPQQIALIDRQIQACDSTNLLKTQQIIRRYGWPLIRDIGKDGQNNLWLLVQHADQYIPFQKKALSLMEKFKGTDQINSENLAFLYDRVQCNLNHRQYYGTQVEWGENGSASGFRPIREEDKVNDRRKQMGMRPLSLYSLTYGFAYTNIDQVQAMAQEQAATIRCKNWIDSALLYYKIKAFSQTYDYYNLASTIPDGMSNAEMHNAAVLFAKIFNETHEDKYAGISTDFLYLLFLRKYLTAGMLKNEPAFQQLHHQKWREISGQLK</sequence>
<organism evidence="1 2">
    <name type="scientific">Chitinophaga eiseniae</name>
    <dbReference type="NCBI Taxonomy" id="634771"/>
    <lineage>
        <taxon>Bacteria</taxon>
        <taxon>Pseudomonadati</taxon>
        <taxon>Bacteroidota</taxon>
        <taxon>Chitinophagia</taxon>
        <taxon>Chitinophagales</taxon>
        <taxon>Chitinophagaceae</taxon>
        <taxon>Chitinophaga</taxon>
    </lineage>
</organism>
<dbReference type="InterPro" id="IPR011990">
    <property type="entry name" value="TPR-like_helical_dom_sf"/>
</dbReference>
<reference evidence="1 2" key="1">
    <citation type="submission" date="2020-04" db="EMBL/GenBank/DDBJ databases">
        <authorList>
            <person name="Yin C."/>
        </authorList>
    </citation>
    <scope>NUCLEOTIDE SEQUENCE [LARGE SCALE GENOMIC DNA]</scope>
    <source>
        <strain evidence="1 2">Ak56</strain>
    </source>
</reference>
<dbReference type="NCBIfam" id="NF047558">
    <property type="entry name" value="TPR_END_plus"/>
    <property type="match status" value="1"/>
</dbReference>
<dbReference type="Pfam" id="PF20329">
    <property type="entry name" value="DUF6624"/>
    <property type="match status" value="1"/>
</dbReference>
<comment type="caution">
    <text evidence="1">The sequence shown here is derived from an EMBL/GenBank/DDBJ whole genome shotgun (WGS) entry which is preliminary data.</text>
</comment>